<accession>A0A819R824</accession>
<evidence type="ECO:0000313" key="2">
    <source>
        <dbReference type="Proteomes" id="UP000663874"/>
    </source>
</evidence>
<sequence length="66" mass="7779">KTTFEIEIDLHEDTKVFTLRRFLPDIKIFKQFKENSSLYVSPQCLLIKNVFYKTAEPKQAIVNSIT</sequence>
<feature type="non-terminal residue" evidence="1">
    <location>
        <position position="1"/>
    </location>
</feature>
<dbReference type="AlphaFoldDB" id="A0A819R824"/>
<name>A0A819R824_9BILA</name>
<proteinExistence type="predicted"/>
<evidence type="ECO:0000313" key="1">
    <source>
        <dbReference type="EMBL" id="CAF4043675.1"/>
    </source>
</evidence>
<organism evidence="1 2">
    <name type="scientific">Rotaria sordida</name>
    <dbReference type="NCBI Taxonomy" id="392033"/>
    <lineage>
        <taxon>Eukaryota</taxon>
        <taxon>Metazoa</taxon>
        <taxon>Spiralia</taxon>
        <taxon>Gnathifera</taxon>
        <taxon>Rotifera</taxon>
        <taxon>Eurotatoria</taxon>
        <taxon>Bdelloidea</taxon>
        <taxon>Philodinida</taxon>
        <taxon>Philodinidae</taxon>
        <taxon>Rotaria</taxon>
    </lineage>
</organism>
<dbReference type="EMBL" id="CAJOBE010007709">
    <property type="protein sequence ID" value="CAF4043675.1"/>
    <property type="molecule type" value="Genomic_DNA"/>
</dbReference>
<reference evidence="1" key="1">
    <citation type="submission" date="2021-02" db="EMBL/GenBank/DDBJ databases">
        <authorList>
            <person name="Nowell W R."/>
        </authorList>
    </citation>
    <scope>NUCLEOTIDE SEQUENCE</scope>
</reference>
<dbReference type="Proteomes" id="UP000663874">
    <property type="component" value="Unassembled WGS sequence"/>
</dbReference>
<gene>
    <name evidence="1" type="ORF">FNK824_LOCUS28319</name>
</gene>
<comment type="caution">
    <text evidence="1">The sequence shown here is derived from an EMBL/GenBank/DDBJ whole genome shotgun (WGS) entry which is preliminary data.</text>
</comment>
<protein>
    <submittedName>
        <fullName evidence="1">Uncharacterized protein</fullName>
    </submittedName>
</protein>